<dbReference type="EMBL" id="WJXA01000007">
    <property type="protein sequence ID" value="KAF7139346.1"/>
    <property type="molecule type" value="Genomic_DNA"/>
</dbReference>
<dbReference type="InterPro" id="IPR014772">
    <property type="entry name" value="Munc13_dom-2"/>
</dbReference>
<dbReference type="PROSITE" id="PS51258">
    <property type="entry name" value="MHD1"/>
    <property type="match status" value="1"/>
</dbReference>
<dbReference type="PANTHER" id="PTHR31280:SF4">
    <property type="entry name" value="ELONGATION FACTOR TS (DUF810)"/>
    <property type="match status" value="1"/>
</dbReference>
<protein>
    <submittedName>
        <fullName evidence="4">Uncharacterized protein</fullName>
    </submittedName>
</protein>
<dbReference type="InterPro" id="IPR057984">
    <property type="entry name" value="PATROL1_C"/>
</dbReference>
<feature type="compositionally biased region" description="Low complexity" evidence="1">
    <location>
        <begin position="125"/>
        <end position="146"/>
    </location>
</feature>
<dbReference type="Proteomes" id="UP000626092">
    <property type="component" value="Unassembled WGS sequence"/>
</dbReference>
<accession>A0A834GUA2</accession>
<evidence type="ECO:0000313" key="5">
    <source>
        <dbReference type="Proteomes" id="UP000626092"/>
    </source>
</evidence>
<dbReference type="OrthoDB" id="2015333at2759"/>
<evidence type="ECO:0000313" key="4">
    <source>
        <dbReference type="EMBL" id="KAF7139346.1"/>
    </source>
</evidence>
<organism evidence="4 5">
    <name type="scientific">Rhododendron simsii</name>
    <name type="common">Sims's rhododendron</name>
    <dbReference type="NCBI Taxonomy" id="118357"/>
    <lineage>
        <taxon>Eukaryota</taxon>
        <taxon>Viridiplantae</taxon>
        <taxon>Streptophyta</taxon>
        <taxon>Embryophyta</taxon>
        <taxon>Tracheophyta</taxon>
        <taxon>Spermatophyta</taxon>
        <taxon>Magnoliopsida</taxon>
        <taxon>eudicotyledons</taxon>
        <taxon>Gunneridae</taxon>
        <taxon>Pentapetalae</taxon>
        <taxon>asterids</taxon>
        <taxon>Ericales</taxon>
        <taxon>Ericaceae</taxon>
        <taxon>Ericoideae</taxon>
        <taxon>Rhodoreae</taxon>
        <taxon>Rhododendron</taxon>
    </lineage>
</organism>
<dbReference type="Pfam" id="PF25761">
    <property type="entry name" value="TPR_PATROL1"/>
    <property type="match status" value="1"/>
</dbReference>
<reference evidence="4" key="1">
    <citation type="submission" date="2019-11" db="EMBL/GenBank/DDBJ databases">
        <authorList>
            <person name="Liu Y."/>
            <person name="Hou J."/>
            <person name="Li T.-Q."/>
            <person name="Guan C.-H."/>
            <person name="Wu X."/>
            <person name="Wu H.-Z."/>
            <person name="Ling F."/>
            <person name="Zhang R."/>
            <person name="Shi X.-G."/>
            <person name="Ren J.-P."/>
            <person name="Chen E.-F."/>
            <person name="Sun J.-M."/>
        </authorList>
    </citation>
    <scope>NUCLEOTIDE SEQUENCE</scope>
    <source>
        <strain evidence="4">Adult_tree_wgs_1</strain>
        <tissue evidence="4">Leaves</tissue>
    </source>
</reference>
<dbReference type="PROSITE" id="PS51259">
    <property type="entry name" value="MHD2"/>
    <property type="match status" value="1"/>
</dbReference>
<evidence type="ECO:0000259" key="2">
    <source>
        <dbReference type="PROSITE" id="PS51258"/>
    </source>
</evidence>
<gene>
    <name evidence="4" type="ORF">RHSIM_Rhsim07G0150900</name>
</gene>
<evidence type="ECO:0000256" key="1">
    <source>
        <dbReference type="SAM" id="MobiDB-lite"/>
    </source>
</evidence>
<keyword evidence="5" id="KW-1185">Reference proteome</keyword>
<feature type="compositionally biased region" description="Low complexity" evidence="1">
    <location>
        <begin position="81"/>
        <end position="106"/>
    </location>
</feature>
<evidence type="ECO:0000259" key="3">
    <source>
        <dbReference type="PROSITE" id="PS51259"/>
    </source>
</evidence>
<name>A0A834GUA2_RHOSS</name>
<proteinExistence type="predicted"/>
<sequence>MASLFRDRSLLGQSKRDMTGTTSSRFVTATATATIITSSPLPSPFGDLTPTLSASDLRETAYEIFVAACRTSSGKPLTFVPSSSSAGGERSNSPSPSLSSLSSSPSMQQRSLTSTAASKMKKALGLRSSGSGSLKRSSEGSPTTSVGSGGGGGRGNKRAPVTVGELMRVQMRVSETVDSRIRRALLRIAAGQVGRRIESMVLPLELLQQFKSSDFTDQEEYEAWQKRNLKILEAGLLLHPHVMLEKSNTALQRLWQIIHGALDRPLETGRNNESMQILRNAVMSLASRSSDGSLAESCHWADGSPLNLRLYEILLEALFDNNDETSIIEEADELMELIKKTWAVLGINQMLHNLCFTWVLFNRFVATGQVENDLLYAADSQLAEVAKDAKTSKDPAFAKILNSTLSSILSWAEKRLLAYHDTFDAGNIDTMQSIVSLGVSAAKILVEDISNEYRRKRKGEVDVARNRIDTYIRSSIRTAFAQATYTSSMAENVGIAPLSTLELERMEKTDSSRRSSRNQPNPLPVLAILAKDVGELATNEKQVFSPILKLWHPFAAGVAVATLHACYGNELKQFVSGITELTPDAVQVLRAADKLEKDLVQIAVEDSVDSDDGGKAIIREMPPFEAEAAIANLVKVWIKTRVDRLKEWVDRNLQQEVWNPQANQEGYAPSAVEVLRMVDETLDAYFQLPIPMHPALLPDLMAGLDRCLQYYITKAKSGCGSRNTFVPTMPALTRCTVGTKFQGVWKKKEKAVNSQRRNSQVATMNGDNSFGIPQLCVRINTLHRIRTDFESVEKRIIIHLRNSESAQAEDFSNGLGKKFELAPAACLEGVQQISEAVAFKIIFHDLSHVLWDGLYVGEPSSSRIEPFLLALEQVLTVVSDTVHERVRTRVIADVMKASFDGFLLVLLAGGPSRAFARQDSQIIEDDFKSLKDLFWANGDGLPTDLINKFSNTAREVLPLFRTETESLIERFRRLTLETYGSSAKSRLPLPPTSGQWSPTEPNTLLRVLCYRNDEAASKFLKKAYNLPKKL</sequence>
<feature type="domain" description="MHD2" evidence="3">
    <location>
        <begin position="861"/>
        <end position="971"/>
    </location>
</feature>
<dbReference type="InterPro" id="IPR014770">
    <property type="entry name" value="Munc13_1"/>
</dbReference>
<dbReference type="InterPro" id="IPR008528">
    <property type="entry name" value="unc-13_homologue"/>
</dbReference>
<comment type="caution">
    <text evidence="4">The sequence shown here is derived from an EMBL/GenBank/DDBJ whole genome shotgun (WGS) entry which is preliminary data.</text>
</comment>
<feature type="region of interest" description="Disordered" evidence="1">
    <location>
        <begin position="76"/>
        <end position="159"/>
    </location>
</feature>
<dbReference type="PANTHER" id="PTHR31280">
    <property type="entry name" value="PROTEIN UNC-13 HOMOLOG"/>
    <property type="match status" value="1"/>
</dbReference>
<dbReference type="AlphaFoldDB" id="A0A834GUA2"/>
<feature type="domain" description="MHD1" evidence="2">
    <location>
        <begin position="586"/>
        <end position="729"/>
    </location>
</feature>
<feature type="compositionally biased region" description="Polar residues" evidence="1">
    <location>
        <begin position="107"/>
        <end position="117"/>
    </location>
</feature>